<comment type="caution">
    <text evidence="1">The sequence shown here is derived from an EMBL/GenBank/DDBJ whole genome shotgun (WGS) entry which is preliminary data.</text>
</comment>
<evidence type="ECO:0000313" key="1">
    <source>
        <dbReference type="EMBL" id="RVW09324.1"/>
    </source>
</evidence>
<evidence type="ECO:0008006" key="3">
    <source>
        <dbReference type="Google" id="ProtNLM"/>
    </source>
</evidence>
<evidence type="ECO:0000313" key="2">
    <source>
        <dbReference type="Proteomes" id="UP000286208"/>
    </source>
</evidence>
<name>A0A3S3ZVM3_9NOCA</name>
<protein>
    <recommendedName>
        <fullName evidence="3">Polysaccharide pyruvyl transferase domain-containing protein</fullName>
    </recommendedName>
</protein>
<organism evidence="1 2">
    <name type="scientific">Prescottella agglutinans</name>
    <dbReference type="NCBI Taxonomy" id="1644129"/>
    <lineage>
        <taxon>Bacteria</taxon>
        <taxon>Bacillati</taxon>
        <taxon>Actinomycetota</taxon>
        <taxon>Actinomycetes</taxon>
        <taxon>Mycobacteriales</taxon>
        <taxon>Nocardiaceae</taxon>
        <taxon>Prescottella</taxon>
    </lineage>
</organism>
<sequence>MNAGEVPVSRKGALRMLTLAMLILWMRVRGGRGVWVGAGVPRQQGRSFLAWPYALVAGLCEYVRFRDDESRAVVAVTGGVAPDWAFALGTATGEWKPRGDRSLLAIVIRGDRERPSSEWISWIKETADLHGLAPVVVVQVRRDAAMAAWLAGELGGSVSSWESCDHRVRETEVRRIYAESALVVGDRLHGLIVGATEGALPLGWVETSAGKVRRHFDTVGLEWPGGGEGRRPKEYGALTVADMDSMRDSLVEAVDRARSRLDSVGREMVGCAR</sequence>
<accession>A0A3S3ZVM3</accession>
<proteinExistence type="predicted"/>
<dbReference type="EMBL" id="RKLP01000005">
    <property type="protein sequence ID" value="RVW09324.1"/>
    <property type="molecule type" value="Genomic_DNA"/>
</dbReference>
<keyword evidence="2" id="KW-1185">Reference proteome</keyword>
<dbReference type="AlphaFoldDB" id="A0A3S3ZVM3"/>
<reference evidence="1 2" key="1">
    <citation type="submission" date="2018-11" db="EMBL/GenBank/DDBJ databases">
        <title>Rhodococcus spongicola sp. nov. and Rhodococcus xishaensis sp. nov. from marine sponges.</title>
        <authorList>
            <person name="Li L."/>
            <person name="Lin H.W."/>
        </authorList>
    </citation>
    <scope>NUCLEOTIDE SEQUENCE [LARGE SCALE GENOMIC DNA]</scope>
    <source>
        <strain evidence="1 2">CCTCC AB2014297</strain>
    </source>
</reference>
<dbReference type="Proteomes" id="UP000286208">
    <property type="component" value="Unassembled WGS sequence"/>
</dbReference>
<gene>
    <name evidence="1" type="ORF">EGT67_11005</name>
</gene>